<dbReference type="EMBL" id="CP018221">
    <property type="protein sequence ID" value="API58549.1"/>
    <property type="molecule type" value="Genomic_DNA"/>
</dbReference>
<dbReference type="AlphaFoldDB" id="A0A1L3ZSG0"/>
<dbReference type="KEGG" id="sphj:BSL82_03840"/>
<sequence>MISFLTPKIGAGLAVIATAASVFAWVQSARLTAANDRIVSRDREMTTMQQQLNVQATALAQKDAVIRQQTTGLDMILKARWQDRQAYTANLSAADGRAKSLTAQADRLIALKVPQGDEVDQCRAARELLEKELME</sequence>
<reference evidence="2" key="1">
    <citation type="submission" date="2016-11" db="EMBL/GenBank/DDBJ databases">
        <title>Complete Genome Sequence of alachlor-degrading Sphingomonas sp. strain JJ-A5.</title>
        <authorList>
            <person name="Lee H."/>
            <person name="Ka J.-O."/>
        </authorList>
    </citation>
    <scope>NUCLEOTIDE SEQUENCE [LARGE SCALE GENOMIC DNA]</scope>
    <source>
        <strain evidence="2">JJ-A5</strain>
    </source>
</reference>
<evidence type="ECO:0000313" key="1">
    <source>
        <dbReference type="EMBL" id="API58549.1"/>
    </source>
</evidence>
<evidence type="ECO:0000313" key="2">
    <source>
        <dbReference type="Proteomes" id="UP000182063"/>
    </source>
</evidence>
<gene>
    <name evidence="1" type="ORF">BSL82_03840</name>
</gene>
<name>A0A1L3ZSG0_9SPHN</name>
<organism evidence="1 2">
    <name type="scientific">Tardibacter chloracetimidivorans</name>
    <dbReference type="NCBI Taxonomy" id="1921510"/>
    <lineage>
        <taxon>Bacteria</taxon>
        <taxon>Pseudomonadati</taxon>
        <taxon>Pseudomonadota</taxon>
        <taxon>Alphaproteobacteria</taxon>
        <taxon>Sphingomonadales</taxon>
        <taxon>Sphingomonadaceae</taxon>
        <taxon>Tardibacter</taxon>
    </lineage>
</organism>
<dbReference type="Proteomes" id="UP000182063">
    <property type="component" value="Chromosome"/>
</dbReference>
<protein>
    <submittedName>
        <fullName evidence="1">Uncharacterized protein</fullName>
    </submittedName>
</protein>
<dbReference type="RefSeq" id="WP_072596116.1">
    <property type="nucleotide sequence ID" value="NZ_CP018221.1"/>
</dbReference>
<keyword evidence="2" id="KW-1185">Reference proteome</keyword>
<proteinExistence type="predicted"/>
<accession>A0A1L3ZSG0</accession>
<dbReference type="STRING" id="1921510.BSL82_03840"/>